<evidence type="ECO:0000313" key="3">
    <source>
        <dbReference type="EMBL" id="QGU27630.1"/>
    </source>
</evidence>
<sequence>MTTEDDGTRGDTAGQRPPAPTPDAAREYTVPPPPGQGAAPGATVPLPGATMPLPDAPAFAAGAPMPPAPRPVQLPRALILGALTTAGVALAATVVMGLILALAAAAPLAQAMESLGSEYGAGSGLPSEGADVGALLGIVLVFAGMVLGGEVSVAASGSSGFFSIAGSGALWLLPLLPVAIVLALTAWWSWRSERRAPQASVWHRLIASVAAGLVASLVLLLLIVLLAPRTEEETGGFAVTSAGFRLAAVGTLLIAAASLAGREIARRTAPGEGLRIGFRRSRRALPSFIRELLALAAIFTAVFAPLVIVGGTVALIREDAASASPLLILLSLNIVALVVVLAQFGGVQVSAGTTGFSGVDELTTVFSAGQWWLWLAVLVALLTAAFAAVWIGTRRPRRTGLDLTRAWRLPLAVLVGWILFALLLFGASTAASGNVVLFSGDVHASISMALWSPLVLLLWAAVIELGAQTLPALVYGVSPRALERLAGRDAATEWVAGPRPAAPLAADGSVPAGGSVAGAPGWGGPGATGPGRAAPVDGDTAAYAAAPARPLSPRAKRTLLWTGAGVGVLAILGIGGAIVLSALNGARGPVAAAEEYVALIADGRAEAASELVDPNVANAERGLLTDDVLGAATERIEDVRVSEGTGDGDTRLVNVEYRLDGVTQTASLEVERLDNEWLFLERWRVATPLVAEAAVFAPDNRGARIGETELPFEQGGQAYVHLYPAVYEVEGAESEFFEADPARLVASTSPSVDSGMAQLEYRPTDALQAEVEEQVKTLIDGCAEQTVGQPEDCPFGVYVYPDDTSVAWKVTAYPKVEIADDGQYFQADGGTAEATYVDTGFFSDDEEVTDEQNISFSGGITIDGDEVTITDGGFWW</sequence>
<feature type="region of interest" description="Disordered" evidence="1">
    <location>
        <begin position="1"/>
        <end position="50"/>
    </location>
</feature>
<feature type="transmembrane region" description="Helical" evidence="2">
    <location>
        <begin position="202"/>
        <end position="225"/>
    </location>
</feature>
<feature type="transmembrane region" description="Helical" evidence="2">
    <location>
        <begin position="169"/>
        <end position="190"/>
    </location>
</feature>
<feature type="transmembrane region" description="Helical" evidence="2">
    <location>
        <begin position="134"/>
        <end position="157"/>
    </location>
</feature>
<dbReference type="Proteomes" id="UP000422989">
    <property type="component" value="Chromosome"/>
</dbReference>
<feature type="transmembrane region" description="Helical" evidence="2">
    <location>
        <begin position="559"/>
        <end position="583"/>
    </location>
</feature>
<feature type="transmembrane region" description="Helical" evidence="2">
    <location>
        <begin position="451"/>
        <end position="475"/>
    </location>
</feature>
<reference evidence="3 4" key="1">
    <citation type="submission" date="2018-09" db="EMBL/GenBank/DDBJ databases">
        <title>Whole genome sequencing of Microbacterium oryzae strain MB-10T.</title>
        <authorList>
            <person name="Das S.K."/>
        </authorList>
    </citation>
    <scope>NUCLEOTIDE SEQUENCE [LARGE SCALE GENOMIC DNA]</scope>
    <source>
        <strain evidence="3 4">MB-10</strain>
    </source>
</reference>
<evidence type="ECO:0008006" key="5">
    <source>
        <dbReference type="Google" id="ProtNLM"/>
    </source>
</evidence>
<protein>
    <recommendedName>
        <fullName evidence="5">DUF4878 domain-containing protein</fullName>
    </recommendedName>
</protein>
<dbReference type="OrthoDB" id="5067102at2"/>
<feature type="transmembrane region" description="Helical" evidence="2">
    <location>
        <begin position="292"/>
        <end position="315"/>
    </location>
</feature>
<accession>A0A6I6E5D9</accession>
<gene>
    <name evidence="3" type="ORF">D7D94_08085</name>
</gene>
<feature type="transmembrane region" description="Helical" evidence="2">
    <location>
        <begin position="327"/>
        <end position="351"/>
    </location>
</feature>
<keyword evidence="2" id="KW-0812">Transmembrane</keyword>
<evidence type="ECO:0000256" key="1">
    <source>
        <dbReference type="SAM" id="MobiDB-lite"/>
    </source>
</evidence>
<keyword evidence="4" id="KW-1185">Reference proteome</keyword>
<dbReference type="EMBL" id="CP032550">
    <property type="protein sequence ID" value="QGU27630.1"/>
    <property type="molecule type" value="Genomic_DNA"/>
</dbReference>
<keyword evidence="2" id="KW-0472">Membrane</keyword>
<evidence type="ECO:0000313" key="4">
    <source>
        <dbReference type="Proteomes" id="UP000422989"/>
    </source>
</evidence>
<evidence type="ECO:0000256" key="2">
    <source>
        <dbReference type="SAM" id="Phobius"/>
    </source>
</evidence>
<dbReference type="KEGG" id="moj:D7D94_08085"/>
<name>A0A6I6E5D9_9MICO</name>
<keyword evidence="2" id="KW-1133">Transmembrane helix</keyword>
<dbReference type="RefSeq" id="WP_156242129.1">
    <property type="nucleotide sequence ID" value="NZ_BAAAZL010000004.1"/>
</dbReference>
<dbReference type="AlphaFoldDB" id="A0A6I6E5D9"/>
<feature type="transmembrane region" description="Helical" evidence="2">
    <location>
        <begin position="411"/>
        <end position="431"/>
    </location>
</feature>
<feature type="transmembrane region" description="Helical" evidence="2">
    <location>
        <begin position="371"/>
        <end position="391"/>
    </location>
</feature>
<feature type="transmembrane region" description="Helical" evidence="2">
    <location>
        <begin position="237"/>
        <end position="260"/>
    </location>
</feature>
<proteinExistence type="predicted"/>
<feature type="transmembrane region" description="Helical" evidence="2">
    <location>
        <begin position="77"/>
        <end position="106"/>
    </location>
</feature>
<organism evidence="3 4">
    <name type="scientific">Microbacterium oryzae</name>
    <dbReference type="NCBI Taxonomy" id="743009"/>
    <lineage>
        <taxon>Bacteria</taxon>
        <taxon>Bacillati</taxon>
        <taxon>Actinomycetota</taxon>
        <taxon>Actinomycetes</taxon>
        <taxon>Micrococcales</taxon>
        <taxon>Microbacteriaceae</taxon>
        <taxon>Microbacterium</taxon>
    </lineage>
</organism>